<sequence length="59" mass="6516">MLDKFRGNDSNDDLMAAKTARVKQYSKPKLRLKAYTPRGCARTLQETLAAGSTEIQEGA</sequence>
<gene>
    <name evidence="1" type="ORF">CNF02_01925</name>
</gene>
<accession>A0A2A5WGT7</accession>
<evidence type="ECO:0000313" key="1">
    <source>
        <dbReference type="EMBL" id="PDH35487.1"/>
    </source>
</evidence>
<dbReference type="EMBL" id="NTJZ01000001">
    <property type="protein sequence ID" value="PDH35487.1"/>
    <property type="molecule type" value="Genomic_DNA"/>
</dbReference>
<protein>
    <submittedName>
        <fullName evidence="1">Uncharacterized protein</fullName>
    </submittedName>
</protein>
<dbReference type="Proteomes" id="UP000219329">
    <property type="component" value="Unassembled WGS sequence"/>
</dbReference>
<dbReference type="AlphaFoldDB" id="A0A2A5WGT7"/>
<name>A0A2A5WGT7_9GAMM</name>
<organism evidence="1 2">
    <name type="scientific">OM182 bacterium MED-G28</name>
    <dbReference type="NCBI Taxonomy" id="1986256"/>
    <lineage>
        <taxon>Bacteria</taxon>
        <taxon>Pseudomonadati</taxon>
        <taxon>Pseudomonadota</taxon>
        <taxon>Gammaproteobacteria</taxon>
        <taxon>OMG group</taxon>
        <taxon>OM182 clade</taxon>
    </lineage>
</organism>
<evidence type="ECO:0000313" key="2">
    <source>
        <dbReference type="Proteomes" id="UP000219329"/>
    </source>
</evidence>
<proteinExistence type="predicted"/>
<comment type="caution">
    <text evidence="1">The sequence shown here is derived from an EMBL/GenBank/DDBJ whole genome shotgun (WGS) entry which is preliminary data.</text>
</comment>
<reference evidence="1 2" key="1">
    <citation type="submission" date="2017-08" db="EMBL/GenBank/DDBJ databases">
        <title>Fine stratification of microbial communities through a metagenomic profile of the photic zone.</title>
        <authorList>
            <person name="Haro-Moreno J.M."/>
            <person name="Lopez-Perez M."/>
            <person name="De La Torre J."/>
            <person name="Picazo A."/>
            <person name="Camacho A."/>
            <person name="Rodriguez-Valera F."/>
        </authorList>
    </citation>
    <scope>NUCLEOTIDE SEQUENCE [LARGE SCALE GENOMIC DNA]</scope>
    <source>
        <strain evidence="1">MED-G28</strain>
    </source>
</reference>